<evidence type="ECO:0000256" key="1">
    <source>
        <dbReference type="SAM" id="MobiDB-lite"/>
    </source>
</evidence>
<dbReference type="RefSeq" id="WP_238216154.1">
    <property type="nucleotide sequence ID" value="NZ_BPUS01000019.1"/>
</dbReference>
<dbReference type="AlphaFoldDB" id="A0AA37IMI0"/>
<evidence type="ECO:0000313" key="3">
    <source>
        <dbReference type="Proteomes" id="UP001055111"/>
    </source>
</evidence>
<sequence length="267" mass="27545">MDLFPDQAVRIAIASFDVQGNLSIGPAAKFGTENNIYQVTLDFISVDTMNATVFVEGISATGGGAAPSGVAKPAYRITKDPDNPAWASYDKNKSYPKSNLGEPAAVPVYVGVGLRLIATVRVLKGTVNLSSLSSITAGVESGKATGSLVVQTLGVSGSKISAMLPMPSELNQTTIQNAILALGSIKALLFDPTTHVVPRVVGIYNPIGGGEATGNQIVSILAEDKLVVEGECIQNDVTARQAQAASSPAGAVKPPIKSTPAKRAMPR</sequence>
<name>A0AA37IMI0_9BURK</name>
<evidence type="ECO:0000313" key="2">
    <source>
        <dbReference type="EMBL" id="GJH29075.1"/>
    </source>
</evidence>
<organism evidence="2 3">
    <name type="scientific">Caballeronia novacaledonica</name>
    <dbReference type="NCBI Taxonomy" id="1544861"/>
    <lineage>
        <taxon>Bacteria</taxon>
        <taxon>Pseudomonadati</taxon>
        <taxon>Pseudomonadota</taxon>
        <taxon>Betaproteobacteria</taxon>
        <taxon>Burkholderiales</taxon>
        <taxon>Burkholderiaceae</taxon>
        <taxon>Caballeronia</taxon>
    </lineage>
</organism>
<accession>A0AA37IMI0</accession>
<dbReference type="Proteomes" id="UP001055111">
    <property type="component" value="Unassembled WGS sequence"/>
</dbReference>
<feature type="region of interest" description="Disordered" evidence="1">
    <location>
        <begin position="240"/>
        <end position="267"/>
    </location>
</feature>
<protein>
    <submittedName>
        <fullName evidence="2">Uncharacterized protein</fullName>
    </submittedName>
</protein>
<gene>
    <name evidence="2" type="ORF">CBA19CS42_31185</name>
</gene>
<proteinExistence type="predicted"/>
<comment type="caution">
    <text evidence="2">The sequence shown here is derived from an EMBL/GenBank/DDBJ whole genome shotgun (WGS) entry which is preliminary data.</text>
</comment>
<reference evidence="2" key="1">
    <citation type="submission" date="2022-09" db="EMBL/GenBank/DDBJ databases">
        <title>Isolation and characterization of 3-chlorobenzoate degrading bacteria from soils in Shizuoka.</title>
        <authorList>
            <person name="Ifat A."/>
            <person name="Ogawa N."/>
            <person name="Kimbara K."/>
            <person name="Moriuchi R."/>
            <person name="Dohra H."/>
            <person name="Shintani M."/>
        </authorList>
    </citation>
    <scope>NUCLEOTIDE SEQUENCE</scope>
    <source>
        <strain evidence="2">19CS4-2</strain>
    </source>
</reference>
<dbReference type="EMBL" id="BPUS01000019">
    <property type="protein sequence ID" value="GJH29075.1"/>
    <property type="molecule type" value="Genomic_DNA"/>
</dbReference>